<dbReference type="Pfam" id="PF01722">
    <property type="entry name" value="BolA"/>
    <property type="match status" value="1"/>
</dbReference>
<dbReference type="InterPro" id="IPR050961">
    <property type="entry name" value="BolA/IbaG_stress_morph_reg"/>
</dbReference>
<dbReference type="SUPFAM" id="SSF82657">
    <property type="entry name" value="BolA-like"/>
    <property type="match status" value="1"/>
</dbReference>
<comment type="similarity">
    <text evidence="1 2">Belongs to the BolA/IbaG family.</text>
</comment>
<evidence type="ECO:0000256" key="2">
    <source>
        <dbReference type="RuleBase" id="RU003860"/>
    </source>
</evidence>
<dbReference type="InterPro" id="IPR002634">
    <property type="entry name" value="BolA"/>
</dbReference>
<dbReference type="PIRSF" id="PIRSF003113">
    <property type="entry name" value="BolA"/>
    <property type="match status" value="1"/>
</dbReference>
<name>A0A1A7PRS9_9PAST</name>
<dbReference type="Proteomes" id="UP000243558">
    <property type="component" value="Unassembled WGS sequence"/>
</dbReference>
<dbReference type="STRING" id="505345.QV06_09205"/>
<dbReference type="RefSeq" id="WP_065237882.1">
    <property type="nucleotide sequence ID" value="NZ_JTJM01000007.1"/>
</dbReference>
<reference evidence="5 6" key="1">
    <citation type="submission" date="2014-11" db="EMBL/GenBank/DDBJ databases">
        <title>Pan-genome of Gallibacterium spp.</title>
        <authorList>
            <person name="Kudirkiene E."/>
            <person name="Bojesen A.M."/>
        </authorList>
    </citation>
    <scope>NUCLEOTIDE SEQUENCE [LARGE SCALE GENOMIC DNA]</scope>
    <source>
        <strain evidence="4 5">59/S3/89</strain>
        <strain evidence="3 6">F151</strain>
    </source>
</reference>
<dbReference type="EMBL" id="JTJM01000007">
    <property type="protein sequence ID" value="OBW93602.1"/>
    <property type="molecule type" value="Genomic_DNA"/>
</dbReference>
<evidence type="ECO:0000313" key="5">
    <source>
        <dbReference type="Proteomes" id="UP000092626"/>
    </source>
</evidence>
<proteinExistence type="inferred from homology"/>
<evidence type="ECO:0000313" key="4">
    <source>
        <dbReference type="EMBL" id="OBX03855.1"/>
    </source>
</evidence>
<dbReference type="PANTHER" id="PTHR46229:SF4">
    <property type="entry name" value="ACID STRESS PROTEIN IBAG"/>
    <property type="match status" value="1"/>
</dbReference>
<dbReference type="AlphaFoldDB" id="A0A1A7PRS9"/>
<dbReference type="Gene3D" id="3.30.300.90">
    <property type="entry name" value="BolA-like"/>
    <property type="match status" value="1"/>
</dbReference>
<gene>
    <name evidence="3" type="ORF">QV01_01490</name>
    <name evidence="4" type="ORF">QV06_09205</name>
</gene>
<dbReference type="Proteomes" id="UP000092626">
    <property type="component" value="Unassembled WGS sequence"/>
</dbReference>
<dbReference type="EMBL" id="JTJR01000036">
    <property type="protein sequence ID" value="OBX03855.1"/>
    <property type="molecule type" value="Genomic_DNA"/>
</dbReference>
<organism evidence="4 5">
    <name type="scientific">Gallibacterium genomosp. 3</name>
    <dbReference type="NCBI Taxonomy" id="505345"/>
    <lineage>
        <taxon>Bacteria</taxon>
        <taxon>Pseudomonadati</taxon>
        <taxon>Pseudomonadota</taxon>
        <taxon>Gammaproteobacteria</taxon>
        <taxon>Pasteurellales</taxon>
        <taxon>Pasteurellaceae</taxon>
        <taxon>Gallibacterium</taxon>
    </lineage>
</organism>
<evidence type="ECO:0000313" key="6">
    <source>
        <dbReference type="Proteomes" id="UP000243558"/>
    </source>
</evidence>
<comment type="caution">
    <text evidence="4">The sequence shown here is derived from an EMBL/GenBank/DDBJ whole genome shotgun (WGS) entry which is preliminary data.</text>
</comment>
<protein>
    <submittedName>
        <fullName evidence="4">BolA family transcriptional regulator</fullName>
    </submittedName>
</protein>
<accession>A0A1A7PRS9</accession>
<dbReference type="InterPro" id="IPR036065">
    <property type="entry name" value="BolA-like_sf"/>
</dbReference>
<dbReference type="OrthoDB" id="9812890at2"/>
<evidence type="ECO:0000313" key="3">
    <source>
        <dbReference type="EMBL" id="OBW93602.1"/>
    </source>
</evidence>
<dbReference type="PANTHER" id="PTHR46229">
    <property type="entry name" value="BOLA TRANSCRIPTION REGULATOR"/>
    <property type="match status" value="1"/>
</dbReference>
<dbReference type="PATRIC" id="fig|505345.6.peg.1872"/>
<evidence type="ECO:0000256" key="1">
    <source>
        <dbReference type="ARBA" id="ARBA00005578"/>
    </source>
</evidence>
<keyword evidence="6" id="KW-1185">Reference proteome</keyword>
<sequence>MEPKEIEQLLKQELGLDEVYVRGENAHFDVIAVSDKFADLSRVKQQQLIYAPLMEHLASNAIHALTIKTFTVEKWNREKLFFNL</sequence>